<keyword evidence="1" id="KW-1133">Transmembrane helix</keyword>
<feature type="transmembrane region" description="Helical" evidence="1">
    <location>
        <begin position="12"/>
        <end position="33"/>
    </location>
</feature>
<protein>
    <recommendedName>
        <fullName evidence="4">MSHA biogenesis protein MshF</fullName>
    </recommendedName>
</protein>
<evidence type="ECO:0000313" key="3">
    <source>
        <dbReference type="Proteomes" id="UP001203212"/>
    </source>
</evidence>
<proteinExistence type="predicted"/>
<dbReference type="RefSeq" id="WP_188842513.1">
    <property type="nucleotide sequence ID" value="NZ_BMOT01000009.1"/>
</dbReference>
<reference evidence="2 3" key="1">
    <citation type="submission" date="2022-01" db="EMBL/GenBank/DDBJ databases">
        <title>Whole genome-based taxonomy of the Shewanellaceae.</title>
        <authorList>
            <person name="Martin-Rodriguez A.J."/>
        </authorList>
    </citation>
    <scope>NUCLEOTIDE SEQUENCE [LARGE SCALE GENOMIC DNA]</scope>
    <source>
        <strain evidence="2 3">JCM 17801</strain>
    </source>
</reference>
<organism evidence="2 3">
    <name type="scientific">Shewanella aestuarii</name>
    <dbReference type="NCBI Taxonomy" id="1028752"/>
    <lineage>
        <taxon>Bacteria</taxon>
        <taxon>Pseudomonadati</taxon>
        <taxon>Pseudomonadota</taxon>
        <taxon>Gammaproteobacteria</taxon>
        <taxon>Alteromonadales</taxon>
        <taxon>Shewanellaceae</taxon>
        <taxon>Shewanella</taxon>
    </lineage>
</organism>
<dbReference type="Proteomes" id="UP001203212">
    <property type="component" value="Unassembled WGS sequence"/>
</dbReference>
<keyword evidence="1" id="KW-0472">Membrane</keyword>
<dbReference type="EMBL" id="JAKILK010000013">
    <property type="protein sequence ID" value="MCL1118686.1"/>
    <property type="molecule type" value="Genomic_DNA"/>
</dbReference>
<keyword evidence="1" id="KW-0812">Transmembrane</keyword>
<evidence type="ECO:0000256" key="1">
    <source>
        <dbReference type="SAM" id="Phobius"/>
    </source>
</evidence>
<evidence type="ECO:0000313" key="2">
    <source>
        <dbReference type="EMBL" id="MCL1118686.1"/>
    </source>
</evidence>
<sequence length="201" mass="22727">MLKQQQAEGDLIKAYGRIIAIGVLLLILAVLGMRHFNSIPNITSKSLELEHNRLLNINAMIKSRWLSTGRPKQLLLNWPSMAPEIQLKTQIAPKSEANPLATSMTAQPILSSSDELDVQLVATENWIRLSNQGWPVINSLDIKGCERLWYQLLATQLNNIEVSYHDDTRVCRYLAEDSTSLSYQFSTGRILFFQGDETNTK</sequence>
<evidence type="ECO:0008006" key="4">
    <source>
        <dbReference type="Google" id="ProtNLM"/>
    </source>
</evidence>
<keyword evidence="3" id="KW-1185">Reference proteome</keyword>
<comment type="caution">
    <text evidence="2">The sequence shown here is derived from an EMBL/GenBank/DDBJ whole genome shotgun (WGS) entry which is preliminary data.</text>
</comment>
<accession>A0ABT0L4N9</accession>
<gene>
    <name evidence="2" type="ORF">L2689_15760</name>
</gene>
<name>A0ABT0L4N9_9GAMM</name>